<comment type="pathway">
    <text evidence="3 11">Pyrimidine metabolism; UMP biosynthesis via de novo pathway.</text>
</comment>
<name>A0A0R2CFZ8_9LACO</name>
<comment type="similarity">
    <text evidence="4 11">Belongs to the dihydroorotate dehydrogenase family. Type 1 subfamily.</text>
</comment>
<feature type="binding site" evidence="11">
    <location>
        <position position="137"/>
    </location>
    <ligand>
        <name>FMN</name>
        <dbReference type="ChEBI" id="CHEBI:58210"/>
    </ligand>
</feature>
<evidence type="ECO:0000256" key="3">
    <source>
        <dbReference type="ARBA" id="ARBA00004725"/>
    </source>
</evidence>
<evidence type="ECO:0000256" key="8">
    <source>
        <dbReference type="ARBA" id="ARBA00022643"/>
    </source>
</evidence>
<feature type="binding site" evidence="11">
    <location>
        <position position="28"/>
    </location>
    <ligand>
        <name>FMN</name>
        <dbReference type="ChEBI" id="CHEBI:58210"/>
    </ligand>
</feature>
<dbReference type="GO" id="GO:0006207">
    <property type="term" value="P:'de novo' pyrimidine nucleobase biosynthetic process"/>
    <property type="evidence" value="ECO:0007669"/>
    <property type="project" value="InterPro"/>
</dbReference>
<comment type="catalytic activity">
    <reaction evidence="1">
        <text>(S)-dihydroorotate + fumarate = orotate + succinate</text>
        <dbReference type="Rhea" id="RHEA:30059"/>
        <dbReference type="ChEBI" id="CHEBI:29806"/>
        <dbReference type="ChEBI" id="CHEBI:30031"/>
        <dbReference type="ChEBI" id="CHEBI:30839"/>
        <dbReference type="ChEBI" id="CHEBI:30864"/>
        <dbReference type="EC" id="1.3.98.1"/>
    </reaction>
</comment>
<evidence type="ECO:0000256" key="11">
    <source>
        <dbReference type="HAMAP-Rule" id="MF_00224"/>
    </source>
</evidence>
<evidence type="ECO:0000256" key="2">
    <source>
        <dbReference type="ARBA" id="ARBA00004496"/>
    </source>
</evidence>
<dbReference type="UniPathway" id="UPA00070"/>
<keyword evidence="8 11" id="KW-0288">FMN</keyword>
<evidence type="ECO:0000256" key="9">
    <source>
        <dbReference type="ARBA" id="ARBA00022975"/>
    </source>
</evidence>
<dbReference type="PATRIC" id="fig|1423729.3.peg.1159"/>
<dbReference type="InterPro" id="IPR049622">
    <property type="entry name" value="Dihydroorotate_DH_I"/>
</dbReference>
<feature type="binding site" evidence="11">
    <location>
        <begin position="77"/>
        <end position="81"/>
    </location>
    <ligand>
        <name>substrate</name>
    </ligand>
</feature>
<dbReference type="EC" id="1.3.-.-" evidence="11"/>
<dbReference type="InterPro" id="IPR013785">
    <property type="entry name" value="Aldolase_TIM"/>
</dbReference>
<organism evidence="13 14">
    <name type="scientific">Liquorilactobacillus cacaonum DSM 21116</name>
    <dbReference type="NCBI Taxonomy" id="1423729"/>
    <lineage>
        <taxon>Bacteria</taxon>
        <taxon>Bacillati</taxon>
        <taxon>Bacillota</taxon>
        <taxon>Bacilli</taxon>
        <taxon>Lactobacillales</taxon>
        <taxon>Lactobacillaceae</taxon>
        <taxon>Liquorilactobacillus</taxon>
    </lineage>
</organism>
<dbReference type="InterPro" id="IPR005720">
    <property type="entry name" value="Dihydroorotate_DH_cat"/>
</dbReference>
<evidence type="ECO:0000256" key="10">
    <source>
        <dbReference type="ARBA" id="ARBA00023002"/>
    </source>
</evidence>
<comment type="catalytic activity">
    <reaction evidence="11">
        <text>(S)-dihydroorotate + A = orotate + AH2</text>
        <dbReference type="Rhea" id="RHEA:18073"/>
        <dbReference type="ChEBI" id="CHEBI:13193"/>
        <dbReference type="ChEBI" id="CHEBI:17499"/>
        <dbReference type="ChEBI" id="CHEBI:30839"/>
        <dbReference type="ChEBI" id="CHEBI:30864"/>
    </reaction>
</comment>
<dbReference type="PANTHER" id="PTHR48109">
    <property type="entry name" value="DIHYDROOROTATE DEHYDROGENASE (QUINONE), MITOCHONDRIAL-RELATED"/>
    <property type="match status" value="1"/>
</dbReference>
<dbReference type="CDD" id="cd04740">
    <property type="entry name" value="DHOD_1B_like"/>
    <property type="match status" value="1"/>
</dbReference>
<dbReference type="GO" id="GO:1990663">
    <property type="term" value="F:dihydroorotate dehydrogenase (fumarate) activity"/>
    <property type="evidence" value="ECO:0007669"/>
    <property type="project" value="UniProtKB-EC"/>
</dbReference>
<feature type="binding site" evidence="11">
    <location>
        <begin position="275"/>
        <end position="276"/>
    </location>
    <ligand>
        <name>FMN</name>
        <dbReference type="ChEBI" id="CHEBI:58210"/>
    </ligand>
</feature>
<feature type="binding site" evidence="11">
    <location>
        <begin position="53"/>
        <end position="54"/>
    </location>
    <ligand>
        <name>FMN</name>
        <dbReference type="ChEBI" id="CHEBI:58210"/>
    </ligand>
</feature>
<proteinExistence type="inferred from homology"/>
<feature type="binding site" evidence="11">
    <location>
        <position position="227"/>
    </location>
    <ligand>
        <name>FMN</name>
        <dbReference type="ChEBI" id="CHEBI:58210"/>
    </ligand>
</feature>
<dbReference type="NCBIfam" id="TIGR01037">
    <property type="entry name" value="pyrD_sub1_fam"/>
    <property type="match status" value="1"/>
</dbReference>
<dbReference type="AlphaFoldDB" id="A0A0R2CFZ8"/>
<evidence type="ECO:0000313" key="13">
    <source>
        <dbReference type="EMBL" id="KRM90245.1"/>
    </source>
</evidence>
<feature type="binding site" evidence="11">
    <location>
        <position position="53"/>
    </location>
    <ligand>
        <name>substrate</name>
    </ligand>
</feature>
<dbReference type="GO" id="GO:0005737">
    <property type="term" value="C:cytoplasm"/>
    <property type="evidence" value="ECO:0007669"/>
    <property type="project" value="UniProtKB-SubCell"/>
</dbReference>
<feature type="active site" description="Nucleophile" evidence="11">
    <location>
        <position position="140"/>
    </location>
</feature>
<comment type="caution">
    <text evidence="13">The sequence shown here is derived from an EMBL/GenBank/DDBJ whole genome shotgun (WGS) entry which is preliminary data.</text>
</comment>
<dbReference type="InterPro" id="IPR012135">
    <property type="entry name" value="Dihydroorotate_DH_1_2"/>
</dbReference>
<comment type="cofactor">
    <cofactor evidence="11">
        <name>FMN</name>
        <dbReference type="ChEBI" id="CHEBI:58210"/>
    </cofactor>
    <text evidence="11">Binds 1 FMN per subunit.</text>
</comment>
<gene>
    <name evidence="11" type="primary">pyrD</name>
    <name evidence="13" type="ORF">FC80_GL001145</name>
</gene>
<evidence type="ECO:0000256" key="5">
    <source>
        <dbReference type="ARBA" id="ARBA00011738"/>
    </source>
</evidence>
<feature type="domain" description="Dihydroorotate dehydrogenase catalytic" evidence="12">
    <location>
        <begin position="11"/>
        <end position="296"/>
    </location>
</feature>
<evidence type="ECO:0000256" key="1">
    <source>
        <dbReference type="ARBA" id="ARBA00001694"/>
    </source>
</evidence>
<dbReference type="PIRSF" id="PIRSF000164">
    <property type="entry name" value="DHO_oxidase"/>
    <property type="match status" value="1"/>
</dbReference>
<feature type="binding site" evidence="11">
    <location>
        <begin position="202"/>
        <end position="203"/>
    </location>
    <ligand>
        <name>substrate</name>
    </ligand>
</feature>
<keyword evidence="6 11" id="KW-0963">Cytoplasm</keyword>
<feature type="binding site" evidence="11">
    <location>
        <begin position="253"/>
        <end position="254"/>
    </location>
    <ligand>
        <name>FMN</name>
        <dbReference type="ChEBI" id="CHEBI:58210"/>
    </ligand>
</feature>
<keyword evidence="9 11" id="KW-0665">Pyrimidine biosynthesis</keyword>
<dbReference type="EMBL" id="AYZE01000015">
    <property type="protein sequence ID" value="KRM90245.1"/>
    <property type="molecule type" value="Genomic_DNA"/>
</dbReference>
<dbReference type="InterPro" id="IPR024920">
    <property type="entry name" value="Dihydroorotate_DH_1"/>
</dbReference>
<evidence type="ECO:0000256" key="4">
    <source>
        <dbReference type="ARBA" id="ARBA00008008"/>
    </source>
</evidence>
<dbReference type="Proteomes" id="UP000051131">
    <property type="component" value="Unassembled WGS sequence"/>
</dbReference>
<dbReference type="PROSITE" id="PS00912">
    <property type="entry name" value="DHODEHASE_2"/>
    <property type="match status" value="1"/>
</dbReference>
<dbReference type="InterPro" id="IPR001295">
    <property type="entry name" value="Dihydroorotate_DH_CS"/>
</dbReference>
<feature type="binding site" evidence="11">
    <location>
        <position position="137"/>
    </location>
    <ligand>
        <name>substrate</name>
    </ligand>
</feature>
<dbReference type="STRING" id="1423729.FC80_GL001145"/>
<dbReference type="InterPro" id="IPR050074">
    <property type="entry name" value="DHO_dehydrogenase"/>
</dbReference>
<comment type="subcellular location">
    <subcellularLocation>
        <location evidence="2 11">Cytoplasm</location>
    </subcellularLocation>
</comment>
<dbReference type="InterPro" id="IPR033888">
    <property type="entry name" value="DHOD_1B"/>
</dbReference>
<evidence type="ECO:0000256" key="7">
    <source>
        <dbReference type="ARBA" id="ARBA00022630"/>
    </source>
</evidence>
<comment type="caution">
    <text evidence="11">Lacks conserved residue(s) required for the propagation of feature annotation.</text>
</comment>
<comment type="function">
    <text evidence="11">Catalyzes the conversion of dihydroorotate to orotate.</text>
</comment>
<reference evidence="13 14" key="1">
    <citation type="journal article" date="2015" name="Genome Announc.">
        <title>Expanding the biotechnology potential of lactobacilli through comparative genomics of 213 strains and associated genera.</title>
        <authorList>
            <person name="Sun Z."/>
            <person name="Harris H.M."/>
            <person name="McCann A."/>
            <person name="Guo C."/>
            <person name="Argimon S."/>
            <person name="Zhang W."/>
            <person name="Yang X."/>
            <person name="Jeffery I.B."/>
            <person name="Cooney J.C."/>
            <person name="Kagawa T.F."/>
            <person name="Liu W."/>
            <person name="Song Y."/>
            <person name="Salvetti E."/>
            <person name="Wrobel A."/>
            <person name="Rasinkangas P."/>
            <person name="Parkhill J."/>
            <person name="Rea M.C."/>
            <person name="O'Sullivan O."/>
            <person name="Ritari J."/>
            <person name="Douillard F.P."/>
            <person name="Paul Ross R."/>
            <person name="Yang R."/>
            <person name="Briner A.E."/>
            <person name="Felis G.E."/>
            <person name="de Vos W.M."/>
            <person name="Barrangou R."/>
            <person name="Klaenhammer T.R."/>
            <person name="Caufield P.W."/>
            <person name="Cui Y."/>
            <person name="Zhang H."/>
            <person name="O'Toole P.W."/>
        </authorList>
    </citation>
    <scope>NUCLEOTIDE SEQUENCE [LARGE SCALE GENOMIC DNA]</scope>
    <source>
        <strain evidence="13 14">DSM 21116</strain>
    </source>
</reference>
<comment type="subunit">
    <text evidence="5">Homodimer.</text>
</comment>
<protein>
    <recommendedName>
        <fullName evidence="11">Dihydroorotate dehydrogenase</fullName>
        <shortName evidence="11">DHOD</shortName>
        <shortName evidence="11">DHODase</shortName>
        <shortName evidence="11">DHOdehase</shortName>
        <ecNumber evidence="11">1.3.-.-</ecNumber>
    </recommendedName>
</protein>
<evidence type="ECO:0000259" key="12">
    <source>
        <dbReference type="Pfam" id="PF01180"/>
    </source>
</evidence>
<dbReference type="PANTHER" id="PTHR48109:SF1">
    <property type="entry name" value="DIHYDROOROTATE DEHYDROGENASE (FUMARATE)"/>
    <property type="match status" value="1"/>
</dbReference>
<feature type="binding site" evidence="11">
    <location>
        <position position="201"/>
    </location>
    <ligand>
        <name>FMN</name>
        <dbReference type="ChEBI" id="CHEBI:58210"/>
    </ligand>
</feature>
<feature type="binding site" evidence="11">
    <location>
        <position position="175"/>
    </location>
    <ligand>
        <name>FMN</name>
        <dbReference type="ChEBI" id="CHEBI:58210"/>
    </ligand>
</feature>
<dbReference type="NCBIfam" id="NF005574">
    <property type="entry name" value="PRK07259.1"/>
    <property type="match status" value="1"/>
</dbReference>
<dbReference type="GO" id="GO:0044205">
    <property type="term" value="P:'de novo' UMP biosynthetic process"/>
    <property type="evidence" value="ECO:0007669"/>
    <property type="project" value="UniProtKB-UniRule"/>
</dbReference>
<sequence length="315" mass="32751">MGGIAMVDARLAVSLPGLELKNPVMPASGCFGFGDNSFATKYDLNLLGAIILKSATLDERIGNPAPIINVLEDGALNSVGLKNPGLKVILDEKIPTLRAKVPTLPLIASIAGSTKEEYVTVAKSLSDSGLVNALELNISCPNVHEGGMLFGTNPKVASELTRAVKAVTNVPVYVKLTPNVTDIVEVAQAVAAAGADGLSMINTVLGMKIDVKTRQPVLGNGTGGLSGKAIRALAVRMIYQVSHVVDLPIIASGGITTPEDVIEMYLAGAHCVSVGTAHFSNPTACLDIINELPAKMDELGISSLQDLIKEVRSAH</sequence>
<evidence type="ECO:0000256" key="6">
    <source>
        <dbReference type="ARBA" id="ARBA00022490"/>
    </source>
</evidence>
<dbReference type="FunFam" id="3.20.20.70:FF:000027">
    <property type="entry name" value="Dihydropyrimidine dehydrogenase [NADP(+)]"/>
    <property type="match status" value="1"/>
</dbReference>
<keyword evidence="7 11" id="KW-0285">Flavoprotein</keyword>
<accession>A0A0R2CFZ8</accession>
<keyword evidence="10 11" id="KW-0560">Oxidoreductase</keyword>
<evidence type="ECO:0000313" key="14">
    <source>
        <dbReference type="Proteomes" id="UP000051131"/>
    </source>
</evidence>
<dbReference type="Pfam" id="PF01180">
    <property type="entry name" value="DHO_dh"/>
    <property type="match status" value="1"/>
</dbReference>
<dbReference type="Gene3D" id="3.20.20.70">
    <property type="entry name" value="Aldolase class I"/>
    <property type="match status" value="1"/>
</dbReference>
<keyword evidence="14" id="KW-1185">Reference proteome</keyword>
<dbReference type="HAMAP" id="MF_00224">
    <property type="entry name" value="DHO_dh_type1"/>
    <property type="match status" value="1"/>
</dbReference>
<dbReference type="SUPFAM" id="SSF51395">
    <property type="entry name" value="FMN-linked oxidoreductases"/>
    <property type="match status" value="1"/>
</dbReference>